<gene>
    <name evidence="1" type="primary">rpl23</name>
</gene>
<reference evidence="1" key="1">
    <citation type="journal article" date="2019" name="Curr. Biol.">
        <title>Multiple Independent Origins of Apicomplexan-Like Parasites.</title>
        <authorList>
            <person name="Mathur V."/>
            <person name="Kolisko M."/>
            <person name="Hehenberger E."/>
            <person name="Irwin N.A.T."/>
            <person name="Leander B.S."/>
            <person name="Kristmundsson A."/>
            <person name="Freeman M.A."/>
            <person name="Keeling P.J."/>
        </authorList>
    </citation>
    <scope>NUCLEOTIDE SEQUENCE</scope>
</reference>
<accession>A0A5B9XW28</accession>
<proteinExistence type="predicted"/>
<name>A0A5B9XW28_9ALVE</name>
<evidence type="ECO:0000313" key="1">
    <source>
        <dbReference type="EMBL" id="QEH58558.1"/>
    </source>
</evidence>
<organism evidence="1">
    <name type="scientific">Piridium sociabile</name>
    <dbReference type="NCBI Taxonomy" id="2570542"/>
    <lineage>
        <taxon>Eukaryota</taxon>
        <taxon>Sar</taxon>
        <taxon>Alveolata</taxon>
        <taxon>Colpodellida</taxon>
        <taxon>Vitrellaceae</taxon>
        <taxon>Piridium</taxon>
    </lineage>
</organism>
<dbReference type="EMBL" id="MK962129">
    <property type="protein sequence ID" value="QEH58558.1"/>
    <property type="molecule type" value="Genomic_DNA"/>
</dbReference>
<dbReference type="AlphaFoldDB" id="A0A5B9XW28"/>
<protein>
    <submittedName>
        <fullName evidence="1">Uncharacterized protein</fullName>
    </submittedName>
</protein>
<sequence>MKLYYINACNLQLGKLLSLIHIIFLQEKNLLATQYKLKSPFIILISHCSKLRNNNLTFINNRNVEKELIKNIRKTLYNIKLLKHIKLYRNDVFFNKNSANITYI</sequence>